<name>A0ABV5XNS2_9NOCA</name>
<dbReference type="RefSeq" id="WP_158646360.1">
    <property type="nucleotide sequence ID" value="NZ_JBHMAS010000071.1"/>
</dbReference>
<proteinExistence type="predicted"/>
<reference evidence="1 2" key="1">
    <citation type="submission" date="2024-09" db="EMBL/GenBank/DDBJ databases">
        <authorList>
            <person name="Sun Q."/>
            <person name="Mori K."/>
        </authorList>
    </citation>
    <scope>NUCLEOTIDE SEQUENCE [LARGE SCALE GENOMIC DNA]</scope>
    <source>
        <strain evidence="1 2">JCM 11411</strain>
    </source>
</reference>
<dbReference type="Proteomes" id="UP001589587">
    <property type="component" value="Unassembled WGS sequence"/>
</dbReference>
<gene>
    <name evidence="1" type="ORF">ACFFQ6_28135</name>
</gene>
<accession>A0ABV5XNS2</accession>
<protein>
    <submittedName>
        <fullName evidence="1">Uncharacterized protein</fullName>
    </submittedName>
</protein>
<evidence type="ECO:0000313" key="1">
    <source>
        <dbReference type="EMBL" id="MFB9783577.1"/>
    </source>
</evidence>
<dbReference type="EMBL" id="JBHMAS010000071">
    <property type="protein sequence ID" value="MFB9783577.1"/>
    <property type="molecule type" value="Genomic_DNA"/>
</dbReference>
<evidence type="ECO:0000313" key="2">
    <source>
        <dbReference type="Proteomes" id="UP001589587"/>
    </source>
</evidence>
<keyword evidence="2" id="KW-1185">Reference proteome</keyword>
<sequence>MPSKTVLSSIANLVWSTDDPVWFGTDAIVQEFLTGGPLHMYDRAAGVSPIDDDTGPYIQRATDGHVRAIVDWESRHRTRRCRCRVAVDDDRR</sequence>
<organism evidence="1 2">
    <name type="scientific">Rhodococcus baikonurensis</name>
    <dbReference type="NCBI Taxonomy" id="172041"/>
    <lineage>
        <taxon>Bacteria</taxon>
        <taxon>Bacillati</taxon>
        <taxon>Actinomycetota</taxon>
        <taxon>Actinomycetes</taxon>
        <taxon>Mycobacteriales</taxon>
        <taxon>Nocardiaceae</taxon>
        <taxon>Rhodococcus</taxon>
        <taxon>Rhodococcus erythropolis group</taxon>
    </lineage>
</organism>
<comment type="caution">
    <text evidence="1">The sequence shown here is derived from an EMBL/GenBank/DDBJ whole genome shotgun (WGS) entry which is preliminary data.</text>
</comment>